<dbReference type="RefSeq" id="WP_169419615.1">
    <property type="nucleotide sequence ID" value="NZ_JABBFX010000001.1"/>
</dbReference>
<feature type="region of interest" description="Disordered" evidence="1">
    <location>
        <begin position="142"/>
        <end position="208"/>
    </location>
</feature>
<evidence type="ECO:0000313" key="2">
    <source>
        <dbReference type="EMBL" id="NML45549.1"/>
    </source>
</evidence>
<dbReference type="EMBL" id="JABBFX010000001">
    <property type="protein sequence ID" value="NML45549.1"/>
    <property type="molecule type" value="Genomic_DNA"/>
</dbReference>
<proteinExistence type="predicted"/>
<gene>
    <name evidence="2" type="ORF">HHL11_17485</name>
</gene>
<feature type="region of interest" description="Disordered" evidence="1">
    <location>
        <begin position="1"/>
        <end position="49"/>
    </location>
</feature>
<keyword evidence="3" id="KW-1185">Reference proteome</keyword>
<reference evidence="2 3" key="1">
    <citation type="submission" date="2020-04" db="EMBL/GenBank/DDBJ databases">
        <title>Ramlibacter sp. G-1-2-2 isolated from soil.</title>
        <authorList>
            <person name="Dahal R.H."/>
        </authorList>
    </citation>
    <scope>NUCLEOTIDE SEQUENCE [LARGE SCALE GENOMIC DNA]</scope>
    <source>
        <strain evidence="2 3">G-1-2-2</strain>
    </source>
</reference>
<feature type="compositionally biased region" description="Low complexity" evidence="1">
    <location>
        <begin position="147"/>
        <end position="165"/>
    </location>
</feature>
<organism evidence="2 3">
    <name type="scientific">Ramlibacter agri</name>
    <dbReference type="NCBI Taxonomy" id="2728837"/>
    <lineage>
        <taxon>Bacteria</taxon>
        <taxon>Pseudomonadati</taxon>
        <taxon>Pseudomonadota</taxon>
        <taxon>Betaproteobacteria</taxon>
        <taxon>Burkholderiales</taxon>
        <taxon>Comamonadaceae</taxon>
        <taxon>Ramlibacter</taxon>
    </lineage>
</organism>
<dbReference type="InterPro" id="IPR021455">
    <property type="entry name" value="DUF3106"/>
</dbReference>
<dbReference type="Pfam" id="PF11304">
    <property type="entry name" value="DUF3106"/>
    <property type="match status" value="1"/>
</dbReference>
<accession>A0A848H7S2</accession>
<evidence type="ECO:0000313" key="3">
    <source>
        <dbReference type="Proteomes" id="UP000541185"/>
    </source>
</evidence>
<evidence type="ECO:0000256" key="1">
    <source>
        <dbReference type="SAM" id="MobiDB-lite"/>
    </source>
</evidence>
<protein>
    <submittedName>
        <fullName evidence="2">DUF3106 domain-containing protein</fullName>
    </submittedName>
</protein>
<dbReference type="Proteomes" id="UP000541185">
    <property type="component" value="Unassembled WGS sequence"/>
</dbReference>
<dbReference type="AlphaFoldDB" id="A0A848H7S2"/>
<comment type="caution">
    <text evidence="2">The sequence shown here is derived from an EMBL/GenBank/DDBJ whole genome shotgun (WGS) entry which is preliminary data.</text>
</comment>
<name>A0A848H7S2_9BURK</name>
<sequence>MPAPAAPPVVAVPSASQPPKPSVSTHQAMKPGQPRMAKTVRTESSPTWNELTADQKKALEPLASSWSRLGTAHKRKWLAVSSNFPTMPPAEQARLHSRMAEWAALSPQQRTLARLNFAETQALPVDDKRAKWEAYQNLSPEEKKKLAAGAGKPVPPTAAAVHPAPQKLTAVPPPRKNDAQAPRIAVAPGKIDHNTLLPAPGTLPASQP</sequence>